<evidence type="ECO:0000256" key="5">
    <source>
        <dbReference type="SAM" id="MobiDB-lite"/>
    </source>
</evidence>
<proteinExistence type="predicted"/>
<comment type="caution">
    <text evidence="9">The sequence shown here is derived from an EMBL/GenBank/DDBJ whole genome shotgun (WGS) entry which is preliminary data.</text>
</comment>
<dbReference type="InterPro" id="IPR036640">
    <property type="entry name" value="ABC1_TM_sf"/>
</dbReference>
<feature type="transmembrane region" description="Helical" evidence="6">
    <location>
        <begin position="59"/>
        <end position="79"/>
    </location>
</feature>
<dbReference type="EMBL" id="FNYY01000006">
    <property type="protein sequence ID" value="SEJ50822.1"/>
    <property type="molecule type" value="Genomic_DNA"/>
</dbReference>
<dbReference type="Pfam" id="PF00664">
    <property type="entry name" value="ABC_membrane"/>
    <property type="match status" value="1"/>
</dbReference>
<feature type="transmembrane region" description="Helical" evidence="6">
    <location>
        <begin position="158"/>
        <end position="179"/>
    </location>
</feature>
<dbReference type="PROSITE" id="PS50929">
    <property type="entry name" value="ABC_TM1F"/>
    <property type="match status" value="1"/>
</dbReference>
<keyword evidence="3 6" id="KW-1133">Transmembrane helix</keyword>
<dbReference type="InterPro" id="IPR027417">
    <property type="entry name" value="P-loop_NTPase"/>
</dbReference>
<dbReference type="GO" id="GO:0016887">
    <property type="term" value="F:ATP hydrolysis activity"/>
    <property type="evidence" value="ECO:0007669"/>
    <property type="project" value="InterPro"/>
</dbReference>
<keyword evidence="2 6" id="KW-0812">Transmembrane</keyword>
<keyword evidence="4 6" id="KW-0472">Membrane</keyword>
<feature type="domain" description="ABC transporter" evidence="7">
    <location>
        <begin position="334"/>
        <end position="570"/>
    </location>
</feature>
<evidence type="ECO:0000313" key="10">
    <source>
        <dbReference type="Proteomes" id="UP000182932"/>
    </source>
</evidence>
<reference evidence="9 10" key="1">
    <citation type="submission" date="2016-10" db="EMBL/GenBank/DDBJ databases">
        <authorList>
            <person name="Varghese N."/>
            <person name="Submissions S."/>
        </authorList>
    </citation>
    <scope>NUCLEOTIDE SEQUENCE [LARGE SCALE GENOMIC DNA]</scope>
    <source>
        <strain evidence="9 10">FF3</strain>
    </source>
</reference>
<sequence length="598" mass="65750">MNSAKALRGSARAAVRKGGFILTSAFLLSFLVNVLRLAGPMFMILIYDRVLTSRSVETLVALVALVMGLLLVLGVLDYARKRLLARFGAQFQEKMEQTLLRHSGRNHVFQHNKPKPAVGLDEVDGLRGFFHSGSLIAIFDFIWAPMFVAVVFVLHPLLGWACVAGVGVIALLAALQAIFMGGRQERSRAASGAVNQLKNVLIASRDTVRSQDMGVGFNPRWQQARNQARDDSIALRDWTSWFETMSRITTMVVRYSVLATGALLTLQGELTVGAMVAATFLVTRILGPVDRFFVQIPRMFEARQHWQRLTRILANRAEELEDDYAEQPGAPYRLVLQNLSVRSPLTGNLILRSISLTANAGEVIEINGLSSQGKTVLLETILGMWQQSAGAVLINGRHTSRLTDAEAQRVFGYAPESPGFVAGTIEENISGFEASPDPEKVGEAARRARMHAAICSLPDGFKTVIDARGTCLSAFERYQLSLARALYHSPEILIIDQLDSDMLVRIPKKLKQTLTALKDEGTLILMTARDPLGLGYTDRHFLLKDGKLTEQKSASSSNQNRRVAEDAPAAAGQQRPRVAVVRNDGAVSEEPRPKVARR</sequence>
<protein>
    <submittedName>
        <fullName evidence="9">ATP-binding cassette, subfamily C</fullName>
    </submittedName>
</protein>
<dbReference type="GO" id="GO:0015421">
    <property type="term" value="F:ABC-type oligopeptide transporter activity"/>
    <property type="evidence" value="ECO:0007669"/>
    <property type="project" value="TreeGrafter"/>
</dbReference>
<name>A0A975ZNH9_9RHOB</name>
<accession>A0A975ZNH9</accession>
<dbReference type="Proteomes" id="UP000182932">
    <property type="component" value="Unassembled WGS sequence"/>
</dbReference>
<evidence type="ECO:0000256" key="3">
    <source>
        <dbReference type="ARBA" id="ARBA00022989"/>
    </source>
</evidence>
<dbReference type="Gene3D" id="1.20.1560.10">
    <property type="entry name" value="ABC transporter type 1, transmembrane domain"/>
    <property type="match status" value="1"/>
</dbReference>
<dbReference type="InterPro" id="IPR011527">
    <property type="entry name" value="ABC1_TM_dom"/>
</dbReference>
<keyword evidence="9" id="KW-0067">ATP-binding</keyword>
<feature type="region of interest" description="Disordered" evidence="5">
    <location>
        <begin position="549"/>
        <end position="598"/>
    </location>
</feature>
<evidence type="ECO:0000256" key="1">
    <source>
        <dbReference type="ARBA" id="ARBA00004651"/>
    </source>
</evidence>
<dbReference type="Gene3D" id="3.40.50.300">
    <property type="entry name" value="P-loop containing nucleotide triphosphate hydrolases"/>
    <property type="match status" value="1"/>
</dbReference>
<dbReference type="GeneID" id="80818472"/>
<dbReference type="SUPFAM" id="SSF90123">
    <property type="entry name" value="ABC transporter transmembrane region"/>
    <property type="match status" value="1"/>
</dbReference>
<comment type="subcellular location">
    <subcellularLocation>
        <location evidence="1">Cell membrane</location>
        <topology evidence="1">Multi-pass membrane protein</topology>
    </subcellularLocation>
</comment>
<keyword evidence="9" id="KW-0547">Nucleotide-binding</keyword>
<feature type="transmembrane region" description="Helical" evidence="6">
    <location>
        <begin position="255"/>
        <end position="282"/>
    </location>
</feature>
<dbReference type="GO" id="GO:0005524">
    <property type="term" value="F:ATP binding"/>
    <property type="evidence" value="ECO:0007669"/>
    <property type="project" value="UniProtKB-KW"/>
</dbReference>
<feature type="compositionally biased region" description="Basic and acidic residues" evidence="5">
    <location>
        <begin position="589"/>
        <end position="598"/>
    </location>
</feature>
<keyword evidence="10" id="KW-1185">Reference proteome</keyword>
<dbReference type="PROSITE" id="PS50893">
    <property type="entry name" value="ABC_TRANSPORTER_2"/>
    <property type="match status" value="1"/>
</dbReference>
<feature type="transmembrane region" description="Helical" evidence="6">
    <location>
        <begin position="20"/>
        <end position="47"/>
    </location>
</feature>
<dbReference type="InterPro" id="IPR003439">
    <property type="entry name" value="ABC_transporter-like_ATP-bd"/>
</dbReference>
<dbReference type="SUPFAM" id="SSF52540">
    <property type="entry name" value="P-loop containing nucleoside triphosphate hydrolases"/>
    <property type="match status" value="1"/>
</dbReference>
<feature type="compositionally biased region" description="Polar residues" evidence="5">
    <location>
        <begin position="551"/>
        <end position="561"/>
    </location>
</feature>
<dbReference type="PANTHER" id="PTHR43394:SF1">
    <property type="entry name" value="ATP-BINDING CASSETTE SUB-FAMILY B MEMBER 10, MITOCHONDRIAL"/>
    <property type="match status" value="1"/>
</dbReference>
<evidence type="ECO:0000313" key="9">
    <source>
        <dbReference type="EMBL" id="SEJ50822.1"/>
    </source>
</evidence>
<dbReference type="RefSeq" id="WP_074836596.1">
    <property type="nucleotide sequence ID" value="NZ_CATLQZ010000010.1"/>
</dbReference>
<feature type="transmembrane region" description="Helical" evidence="6">
    <location>
        <begin position="135"/>
        <end position="152"/>
    </location>
</feature>
<dbReference type="Pfam" id="PF00005">
    <property type="entry name" value="ABC_tran"/>
    <property type="match status" value="1"/>
</dbReference>
<feature type="domain" description="ABC transmembrane type-1" evidence="8">
    <location>
        <begin position="25"/>
        <end position="301"/>
    </location>
</feature>
<gene>
    <name evidence="9" type="ORF">SAMN04487940_106216</name>
</gene>
<dbReference type="PANTHER" id="PTHR43394">
    <property type="entry name" value="ATP-DEPENDENT PERMEASE MDL1, MITOCHONDRIAL"/>
    <property type="match status" value="1"/>
</dbReference>
<evidence type="ECO:0000256" key="4">
    <source>
        <dbReference type="ARBA" id="ARBA00023136"/>
    </source>
</evidence>
<evidence type="ECO:0000256" key="2">
    <source>
        <dbReference type="ARBA" id="ARBA00022692"/>
    </source>
</evidence>
<dbReference type="AlphaFoldDB" id="A0A975ZNH9"/>
<evidence type="ECO:0000256" key="6">
    <source>
        <dbReference type="SAM" id="Phobius"/>
    </source>
</evidence>
<dbReference type="GO" id="GO:0005886">
    <property type="term" value="C:plasma membrane"/>
    <property type="evidence" value="ECO:0007669"/>
    <property type="project" value="UniProtKB-SubCell"/>
</dbReference>
<evidence type="ECO:0000259" key="8">
    <source>
        <dbReference type="PROSITE" id="PS50929"/>
    </source>
</evidence>
<organism evidence="9 10">
    <name type="scientific">Marinovum algicola</name>
    <dbReference type="NCBI Taxonomy" id="42444"/>
    <lineage>
        <taxon>Bacteria</taxon>
        <taxon>Pseudomonadati</taxon>
        <taxon>Pseudomonadota</taxon>
        <taxon>Alphaproteobacteria</taxon>
        <taxon>Rhodobacterales</taxon>
        <taxon>Roseobacteraceae</taxon>
        <taxon>Marinovum</taxon>
    </lineage>
</organism>
<evidence type="ECO:0000259" key="7">
    <source>
        <dbReference type="PROSITE" id="PS50893"/>
    </source>
</evidence>
<dbReference type="InterPro" id="IPR039421">
    <property type="entry name" value="Type_1_exporter"/>
</dbReference>